<dbReference type="PANTHER" id="PTHR18964">
    <property type="entry name" value="ROK (REPRESSOR, ORF, KINASE) FAMILY"/>
    <property type="match status" value="1"/>
</dbReference>
<evidence type="ECO:0000313" key="2">
    <source>
        <dbReference type="EMBL" id="NEY91824.1"/>
    </source>
</evidence>
<dbReference type="AlphaFoldDB" id="A0A6M0QYE8"/>
<evidence type="ECO:0000256" key="1">
    <source>
        <dbReference type="ARBA" id="ARBA00006479"/>
    </source>
</evidence>
<organism evidence="2 3">
    <name type="scientific">Tabrizicola oligotrophica</name>
    <dbReference type="NCBI Taxonomy" id="2710650"/>
    <lineage>
        <taxon>Bacteria</taxon>
        <taxon>Pseudomonadati</taxon>
        <taxon>Pseudomonadota</taxon>
        <taxon>Alphaproteobacteria</taxon>
        <taxon>Rhodobacterales</taxon>
        <taxon>Paracoccaceae</taxon>
        <taxon>Tabrizicola</taxon>
    </lineage>
</organism>
<dbReference type="InterPro" id="IPR000600">
    <property type="entry name" value="ROK"/>
</dbReference>
<comment type="caution">
    <text evidence="2">The sequence shown here is derived from an EMBL/GenBank/DDBJ whole genome shotgun (WGS) entry which is preliminary data.</text>
</comment>
<comment type="similarity">
    <text evidence="1">Belongs to the ROK (NagC/XylR) family.</text>
</comment>
<proteinExistence type="inferred from homology"/>
<name>A0A6M0QYE8_9RHOB</name>
<reference evidence="2 3" key="1">
    <citation type="submission" date="2020-02" db="EMBL/GenBank/DDBJ databases">
        <authorList>
            <person name="Chen W.-M."/>
        </authorList>
    </citation>
    <scope>NUCLEOTIDE SEQUENCE [LARGE SCALE GENOMIC DNA]</scope>
    <source>
        <strain evidence="2 3">KMS-5</strain>
    </source>
</reference>
<keyword evidence="3" id="KW-1185">Reference proteome</keyword>
<evidence type="ECO:0000313" key="3">
    <source>
        <dbReference type="Proteomes" id="UP000477782"/>
    </source>
</evidence>
<dbReference type="SUPFAM" id="SSF53067">
    <property type="entry name" value="Actin-like ATPase domain"/>
    <property type="match status" value="1"/>
</dbReference>
<sequence length="301" mass="30705">MTPRCALGVDVGGTKIAAALVDLATGKALASRTLATAAQEGGPAVIGRVARVLQDLQTEARRLGLMPVGIGMGLPELVTRDGRVASAWNFDWQGIDLAADLGLDLPLVLDSDVRCGALGEQRFGAGRNHATFSYVSIGTGISAIQCIDGQIHRGANGFAIHFGSGDLVTVGRDGPQAFNLEAFASGAGLSAVYAARTGIAGVTAREMIEGSAGAAGLELMDQSTTAMASFLGQMINMIDPEALIIGGGLGASASYMAQMRAKIPGYIWAETCRALPILSCQLGAMAGMIGAACLLEQSHAG</sequence>
<dbReference type="InterPro" id="IPR043129">
    <property type="entry name" value="ATPase_NBD"/>
</dbReference>
<dbReference type="Gene3D" id="3.30.420.40">
    <property type="match status" value="2"/>
</dbReference>
<protein>
    <submittedName>
        <fullName evidence="2">ROK family protein</fullName>
    </submittedName>
</protein>
<dbReference type="Proteomes" id="UP000477782">
    <property type="component" value="Unassembled WGS sequence"/>
</dbReference>
<accession>A0A6M0QYE8</accession>
<dbReference type="RefSeq" id="WP_164627601.1">
    <property type="nucleotide sequence ID" value="NZ_JAAIVJ010000014.1"/>
</dbReference>
<dbReference type="PANTHER" id="PTHR18964:SF149">
    <property type="entry name" value="BIFUNCTIONAL UDP-N-ACETYLGLUCOSAMINE 2-EPIMERASE_N-ACETYLMANNOSAMINE KINASE"/>
    <property type="match status" value="1"/>
</dbReference>
<dbReference type="Pfam" id="PF00480">
    <property type="entry name" value="ROK"/>
    <property type="match status" value="1"/>
</dbReference>
<dbReference type="EMBL" id="JAAIVJ010000014">
    <property type="protein sequence ID" value="NEY91824.1"/>
    <property type="molecule type" value="Genomic_DNA"/>
</dbReference>
<gene>
    <name evidence="2" type="ORF">G4Z14_16155</name>
</gene>